<keyword evidence="2" id="KW-1185">Reference proteome</keyword>
<comment type="caution">
    <text evidence="1">The sequence shown here is derived from an EMBL/GenBank/DDBJ whole genome shotgun (WGS) entry which is preliminary data.</text>
</comment>
<proteinExistence type="predicted"/>
<evidence type="ECO:0000313" key="2">
    <source>
        <dbReference type="Proteomes" id="UP001392437"/>
    </source>
</evidence>
<dbReference type="Proteomes" id="UP001392437">
    <property type="component" value="Unassembled WGS sequence"/>
</dbReference>
<dbReference type="EMBL" id="JAQQWP010000011">
    <property type="protein sequence ID" value="KAK8095999.1"/>
    <property type="molecule type" value="Genomic_DNA"/>
</dbReference>
<organism evidence="1 2">
    <name type="scientific">Apiospora kogelbergensis</name>
    <dbReference type="NCBI Taxonomy" id="1337665"/>
    <lineage>
        <taxon>Eukaryota</taxon>
        <taxon>Fungi</taxon>
        <taxon>Dikarya</taxon>
        <taxon>Ascomycota</taxon>
        <taxon>Pezizomycotina</taxon>
        <taxon>Sordariomycetes</taxon>
        <taxon>Xylariomycetidae</taxon>
        <taxon>Amphisphaeriales</taxon>
        <taxon>Apiosporaceae</taxon>
        <taxon>Apiospora</taxon>
    </lineage>
</organism>
<evidence type="ECO:0000313" key="1">
    <source>
        <dbReference type="EMBL" id="KAK8095999.1"/>
    </source>
</evidence>
<protein>
    <submittedName>
        <fullName evidence="1">Uncharacterized protein</fullName>
    </submittedName>
</protein>
<sequence length="425" mass="47346">MAIQAFADIRPDLVRLLLRAGAAAAAAGRSIATQMDLIWAQNPERTMTRRRLAAFEDCVIYVVANGHAPDIIVNSPQLMVPLARSILNESAGRGLVRLFDACMNEVDQSGQLVGWLLDQYDVTVQRIFDQPQPRPQALPIIQRLYQSLSFLEARYDLNDRNTLGHLRGLRPDRHPSTARAAILFGALSQAEPANQVTNWLLNLAPLGRDRCASLGNMHPFTYLFHPRNGKRWDRRVTRAGYERDLDMLINSGLMAVQSPIDSNPSPIARAEGTQPLRMGEDAVAVLYWQNSLRNWSTPLSYALNHWLVVESPNQVPRERSAGLHAAFYLLSRGANPRQVDLAVQIGMANEWNLRQAQNNVDPGVNVRPLALPAAARGMTSLDVCTGPGEAIMNYTNNDWRRVIVPLYFVSHRANVLPVAGNIMFI</sequence>
<name>A0AAW0QBR1_9PEZI</name>
<dbReference type="AlphaFoldDB" id="A0AAW0QBR1"/>
<reference evidence="1 2" key="1">
    <citation type="submission" date="2023-01" db="EMBL/GenBank/DDBJ databases">
        <title>Analysis of 21 Apiospora genomes using comparative genomics revels a genus with tremendous synthesis potential of carbohydrate active enzymes and secondary metabolites.</title>
        <authorList>
            <person name="Sorensen T."/>
        </authorList>
    </citation>
    <scope>NUCLEOTIDE SEQUENCE [LARGE SCALE GENOMIC DNA]</scope>
    <source>
        <strain evidence="1 2">CBS 117206</strain>
    </source>
</reference>
<accession>A0AAW0QBR1</accession>
<gene>
    <name evidence="1" type="ORF">PG999_014021</name>
</gene>